<gene>
    <name evidence="3" type="ORF">FSC37_20160</name>
</gene>
<feature type="transmembrane region" description="Helical" evidence="1">
    <location>
        <begin position="178"/>
        <end position="195"/>
    </location>
</feature>
<dbReference type="Pfam" id="PF07695">
    <property type="entry name" value="7TMR-DISM_7TM"/>
    <property type="match status" value="1"/>
</dbReference>
<evidence type="ECO:0000256" key="1">
    <source>
        <dbReference type="SAM" id="Phobius"/>
    </source>
</evidence>
<evidence type="ECO:0000259" key="2">
    <source>
        <dbReference type="Pfam" id="PF07695"/>
    </source>
</evidence>
<dbReference type="InterPro" id="IPR043128">
    <property type="entry name" value="Rev_trsase/Diguanyl_cyclase"/>
</dbReference>
<reference evidence="3 4" key="1">
    <citation type="submission" date="2019-08" db="EMBL/GenBank/DDBJ databases">
        <authorList>
            <person name="Khan S.A."/>
            <person name="Jeon C.O."/>
            <person name="Jeong S.E."/>
        </authorList>
    </citation>
    <scope>NUCLEOTIDE SEQUENCE [LARGE SCALE GENOMIC DNA]</scope>
    <source>
        <strain evidence="4">IMCC1728</strain>
    </source>
</reference>
<organism evidence="3 4">
    <name type="scientific">Piscinibacter aquaticus</name>
    <dbReference type="NCBI Taxonomy" id="392597"/>
    <lineage>
        <taxon>Bacteria</taxon>
        <taxon>Pseudomonadati</taxon>
        <taxon>Pseudomonadota</taxon>
        <taxon>Betaproteobacteria</taxon>
        <taxon>Burkholderiales</taxon>
        <taxon>Sphaerotilaceae</taxon>
        <taxon>Piscinibacter</taxon>
    </lineage>
</organism>
<dbReference type="InterPro" id="IPR029787">
    <property type="entry name" value="Nucleotide_cyclase"/>
</dbReference>
<proteinExistence type="predicted"/>
<feature type="transmembrane region" description="Helical" evidence="1">
    <location>
        <begin position="234"/>
        <end position="257"/>
    </location>
</feature>
<keyword evidence="4" id="KW-1185">Reference proteome</keyword>
<name>A0A5C6U3H9_9BURK</name>
<evidence type="ECO:0000313" key="4">
    <source>
        <dbReference type="Proteomes" id="UP000321832"/>
    </source>
</evidence>
<comment type="caution">
    <text evidence="3">The sequence shown here is derived from an EMBL/GenBank/DDBJ whole genome shotgun (WGS) entry which is preliminary data.</text>
</comment>
<keyword evidence="1" id="KW-0812">Transmembrane</keyword>
<dbReference type="Gene3D" id="3.30.70.270">
    <property type="match status" value="1"/>
</dbReference>
<feature type="transmembrane region" description="Helical" evidence="1">
    <location>
        <begin position="113"/>
        <end position="137"/>
    </location>
</feature>
<dbReference type="Proteomes" id="UP000321832">
    <property type="component" value="Unassembled WGS sequence"/>
</dbReference>
<accession>A0A5C6U3H9</accession>
<dbReference type="SUPFAM" id="SSF55073">
    <property type="entry name" value="Nucleotide cyclase"/>
    <property type="match status" value="1"/>
</dbReference>
<keyword evidence="1" id="KW-0472">Membrane</keyword>
<feature type="transmembrane region" description="Helical" evidence="1">
    <location>
        <begin position="202"/>
        <end position="222"/>
    </location>
</feature>
<feature type="transmembrane region" description="Helical" evidence="1">
    <location>
        <begin position="149"/>
        <end position="166"/>
    </location>
</feature>
<keyword evidence="1" id="KW-1133">Transmembrane helix</keyword>
<feature type="domain" description="7TM-DISM receptor extracellular" evidence="2">
    <location>
        <begin position="70"/>
        <end position="253"/>
    </location>
</feature>
<sequence>MGRALAHAALPARHRRCGPGGGGAAGSAQRLLLARSGRRRRRAAAARRTAGDAGDRAVPRRDGLRDRLQLVQFAITRDRLYGLYAPYPAVMTVRQDLRSGLSRSLWLPDAPEWWMALRHLSLLAAFLLGVLLVRALLPPQLVGQRLHRVGTVAIVLALLLALAYPALPPAIAWELYNIYGLATLLLLAVLLARAWQPGLRQLMGIALGFAVIALSALAPMLVNLSVLPPSGWSASALLSGGIVQALILAVALSMGLSDDVAVELERRYRGLRDPATGLHGPALLPRLVHALMLRHRRAGGRAAVIALEVANAQDPVLHHGKDSFEAMLAVTRRLLAEHARESDVALRLGRTRFALLVTRTAGTHQCWRWRSASSTRACASRPSCRPRRTCACTRWWQCCPSTSTAAARACAVAQCRARPDPAGQRHGAARTRAAVTSVAPASPPGDCGCALRAA</sequence>
<dbReference type="InterPro" id="IPR011623">
    <property type="entry name" value="7TMR_DISM_rcpt_extracell_dom1"/>
</dbReference>
<evidence type="ECO:0000313" key="3">
    <source>
        <dbReference type="EMBL" id="TXC67190.1"/>
    </source>
</evidence>
<dbReference type="EMBL" id="VOPW01000001">
    <property type="protein sequence ID" value="TXC67190.1"/>
    <property type="molecule type" value="Genomic_DNA"/>
</dbReference>
<dbReference type="AlphaFoldDB" id="A0A5C6U3H9"/>
<protein>
    <submittedName>
        <fullName evidence="3">Diguanylate cyclase</fullName>
    </submittedName>
</protein>